<dbReference type="AlphaFoldDB" id="A0A6A3NL20"/>
<feature type="compositionally biased region" description="Basic residues" evidence="1">
    <location>
        <begin position="48"/>
        <end position="58"/>
    </location>
</feature>
<feature type="region of interest" description="Disordered" evidence="1">
    <location>
        <begin position="1"/>
        <end position="64"/>
    </location>
</feature>
<protein>
    <submittedName>
        <fullName evidence="2">Uncharacterized protein</fullName>
    </submittedName>
</protein>
<evidence type="ECO:0000256" key="1">
    <source>
        <dbReference type="SAM" id="MobiDB-lite"/>
    </source>
</evidence>
<gene>
    <name evidence="2" type="ORF">PR002_g3049</name>
</gene>
<dbReference type="OrthoDB" id="10437240at2759"/>
<dbReference type="EMBL" id="QXFU01000108">
    <property type="protein sequence ID" value="KAE9043977.1"/>
    <property type="molecule type" value="Genomic_DNA"/>
</dbReference>
<sequence length="64" mass="7164">MDRSPELTAGTLPGGDDDSDDEFFRLVIMPALETRQKRKHGGSTMGKRTAKDRKRSKWGGRADE</sequence>
<accession>A0A6A3NL20</accession>
<organism evidence="2 3">
    <name type="scientific">Phytophthora rubi</name>
    <dbReference type="NCBI Taxonomy" id="129364"/>
    <lineage>
        <taxon>Eukaryota</taxon>
        <taxon>Sar</taxon>
        <taxon>Stramenopiles</taxon>
        <taxon>Oomycota</taxon>
        <taxon>Peronosporomycetes</taxon>
        <taxon>Peronosporales</taxon>
        <taxon>Peronosporaceae</taxon>
        <taxon>Phytophthora</taxon>
    </lineage>
</organism>
<name>A0A6A3NL20_9STRA</name>
<evidence type="ECO:0000313" key="3">
    <source>
        <dbReference type="Proteomes" id="UP000435112"/>
    </source>
</evidence>
<proteinExistence type="predicted"/>
<dbReference type="Proteomes" id="UP000435112">
    <property type="component" value="Unassembled WGS sequence"/>
</dbReference>
<reference evidence="2 3" key="1">
    <citation type="submission" date="2018-09" db="EMBL/GenBank/DDBJ databases">
        <title>Genomic investigation of the strawberry pathogen Phytophthora fragariae indicates pathogenicity is determined by transcriptional variation in three key races.</title>
        <authorList>
            <person name="Adams T.M."/>
            <person name="Armitage A.D."/>
            <person name="Sobczyk M.K."/>
            <person name="Bates H.J."/>
            <person name="Dunwell J.M."/>
            <person name="Nellist C.F."/>
            <person name="Harrison R.J."/>
        </authorList>
    </citation>
    <scope>NUCLEOTIDE SEQUENCE [LARGE SCALE GENOMIC DNA]</scope>
    <source>
        <strain evidence="2 3">SCRP324</strain>
    </source>
</reference>
<evidence type="ECO:0000313" key="2">
    <source>
        <dbReference type="EMBL" id="KAE9043977.1"/>
    </source>
</evidence>
<comment type="caution">
    <text evidence="2">The sequence shown here is derived from an EMBL/GenBank/DDBJ whole genome shotgun (WGS) entry which is preliminary data.</text>
</comment>